<gene>
    <name evidence="2" type="ORF">CJ240_05630</name>
</gene>
<protein>
    <recommendedName>
        <fullName evidence="1">Putative exodeoxyribonuclease 8 PDDEXK-like domain-containing protein</fullName>
    </recommendedName>
</protein>
<dbReference type="EMBL" id="PNGC01000002">
    <property type="protein sequence ID" value="PMB89246.1"/>
    <property type="molecule type" value="Genomic_DNA"/>
</dbReference>
<evidence type="ECO:0000313" key="2">
    <source>
        <dbReference type="EMBL" id="PMB89246.1"/>
    </source>
</evidence>
<name>A0ABX4UNH1_9ACTO</name>
<keyword evidence="3" id="KW-1185">Reference proteome</keyword>
<reference evidence="2 3" key="1">
    <citation type="submission" date="2017-09" db="EMBL/GenBank/DDBJ databases">
        <title>Bacterial strain isolated from the female urinary microbiota.</title>
        <authorList>
            <person name="Thomas-White K."/>
            <person name="Kumar N."/>
            <person name="Forster S."/>
            <person name="Putonti C."/>
            <person name="Lawley T."/>
            <person name="Wolfe A.J."/>
        </authorList>
    </citation>
    <scope>NUCLEOTIDE SEQUENCE [LARGE SCALE GENOMIC DNA]</scope>
    <source>
        <strain evidence="2 3">UMB0744</strain>
    </source>
</reference>
<dbReference type="Pfam" id="PF12684">
    <property type="entry name" value="DUF3799"/>
    <property type="match status" value="1"/>
</dbReference>
<dbReference type="Gene3D" id="3.90.320.10">
    <property type="match status" value="1"/>
</dbReference>
<sequence length="302" mass="33550">MIKPGIYYDMSNADYHGDPDSLSSSGAKLLAREGGAALFHYQQTHPVQPTPAMEFGTAAHAWILEGIEPIVFEPGIKFEGLDGKEYTLTKGRDTKAGRAFAELQAEKHPGIPIVSRSDYEHLAGMREAVLNNLETARLLALPGRSEVSIFWKTDKGVTLKCRPDYLPDEKDPELGYRPIIDLKTTTDATRDGFRRSAIKFGYHQSAAWYMEGLAKAGIDNAAQMVFIAVEKTPPYLVGVYYFDDEALLVGNDENCRAVDTYISCRALDIWPGVPERPRSLRIKPYEIPGSCREVLEANGYAQ</sequence>
<dbReference type="InterPro" id="IPR024432">
    <property type="entry name" value="Put_RecE_PDDEXK-like_dom"/>
</dbReference>
<organism evidence="2 3">
    <name type="scientific">Varibaculum cambriense</name>
    <dbReference type="NCBI Taxonomy" id="184870"/>
    <lineage>
        <taxon>Bacteria</taxon>
        <taxon>Bacillati</taxon>
        <taxon>Actinomycetota</taxon>
        <taxon>Actinomycetes</taxon>
        <taxon>Actinomycetales</taxon>
        <taxon>Actinomycetaceae</taxon>
        <taxon>Varibaculum</taxon>
    </lineage>
</organism>
<proteinExistence type="predicted"/>
<feature type="domain" description="Putative exodeoxyribonuclease 8 PDDEXK-like" evidence="1">
    <location>
        <begin position="28"/>
        <end position="274"/>
    </location>
</feature>
<evidence type="ECO:0000313" key="3">
    <source>
        <dbReference type="Proteomes" id="UP000243201"/>
    </source>
</evidence>
<accession>A0ABX4UNH1</accession>
<dbReference type="InterPro" id="IPR011604">
    <property type="entry name" value="PDDEXK-like_dom_sf"/>
</dbReference>
<comment type="caution">
    <text evidence="2">The sequence shown here is derived from an EMBL/GenBank/DDBJ whole genome shotgun (WGS) entry which is preliminary data.</text>
</comment>
<evidence type="ECO:0000259" key="1">
    <source>
        <dbReference type="Pfam" id="PF12684"/>
    </source>
</evidence>
<dbReference type="Proteomes" id="UP000243201">
    <property type="component" value="Unassembled WGS sequence"/>
</dbReference>
<dbReference type="RefSeq" id="WP_102184291.1">
    <property type="nucleotide sequence ID" value="NZ_JAHAIW010000013.1"/>
</dbReference>